<dbReference type="Pfam" id="PF14016">
    <property type="entry name" value="DUF4232"/>
    <property type="match status" value="1"/>
</dbReference>
<proteinExistence type="predicted"/>
<protein>
    <submittedName>
        <fullName evidence="3">DUF4232 domain-containing protein</fullName>
    </submittedName>
</protein>
<reference evidence="3 4" key="1">
    <citation type="submission" date="2023-12" db="EMBL/GenBank/DDBJ databases">
        <title>Streptomyces sp. V4-01.</title>
        <authorList>
            <person name="Somphong A."/>
            <person name="Phongsopitanun W."/>
        </authorList>
    </citation>
    <scope>NUCLEOTIDE SEQUENCE [LARGE SCALE GENOMIC DNA]</scope>
    <source>
        <strain evidence="3 4">V4-01</strain>
    </source>
</reference>
<comment type="caution">
    <text evidence="3">The sequence shown here is derived from an EMBL/GenBank/DDBJ whole genome shotgun (WGS) entry which is preliminary data.</text>
</comment>
<feature type="chain" id="PRO_5046237492" evidence="1">
    <location>
        <begin position="28"/>
        <end position="217"/>
    </location>
</feature>
<accession>A0ABU7P798</accession>
<evidence type="ECO:0000313" key="4">
    <source>
        <dbReference type="Proteomes" id="UP001344658"/>
    </source>
</evidence>
<dbReference type="Proteomes" id="UP001344658">
    <property type="component" value="Unassembled WGS sequence"/>
</dbReference>
<evidence type="ECO:0000313" key="3">
    <source>
        <dbReference type="EMBL" id="MEE4541689.1"/>
    </source>
</evidence>
<keyword evidence="1" id="KW-0732">Signal</keyword>
<organism evidence="3 4">
    <name type="scientific">Actinacidiphila polyblastidii</name>
    <dbReference type="NCBI Taxonomy" id="3110430"/>
    <lineage>
        <taxon>Bacteria</taxon>
        <taxon>Bacillati</taxon>
        <taxon>Actinomycetota</taxon>
        <taxon>Actinomycetes</taxon>
        <taxon>Kitasatosporales</taxon>
        <taxon>Streptomycetaceae</taxon>
        <taxon>Actinacidiphila</taxon>
    </lineage>
</organism>
<dbReference type="RefSeq" id="WP_330793609.1">
    <property type="nucleotide sequence ID" value="NZ_JAZEWV010000004.1"/>
</dbReference>
<dbReference type="EMBL" id="JAZEWV010000004">
    <property type="protein sequence ID" value="MEE4541689.1"/>
    <property type="molecule type" value="Genomic_DNA"/>
</dbReference>
<feature type="domain" description="DUF4232" evidence="2">
    <location>
        <begin position="79"/>
        <end position="214"/>
    </location>
</feature>
<keyword evidence="4" id="KW-1185">Reference proteome</keyword>
<dbReference type="PROSITE" id="PS51257">
    <property type="entry name" value="PROKAR_LIPOPROTEIN"/>
    <property type="match status" value="1"/>
</dbReference>
<evidence type="ECO:0000259" key="2">
    <source>
        <dbReference type="Pfam" id="PF14016"/>
    </source>
</evidence>
<evidence type="ECO:0000256" key="1">
    <source>
        <dbReference type="SAM" id="SignalP"/>
    </source>
</evidence>
<sequence>MAITRKATAVLTAGAGVLALTACGASAGGGGAAPSASAAAPTGPGGGIDVRVHADRLTTPTPRAGAGATPAPGARAAACTAPGPLITASDVDAAMGLRALTVTLTNCGTSPLTVRGYPDLRVLDAAGDALRVTVHHGITVTTGLTDPPPATLTLRHGDRAVAILAWRNTVTDATVTATTGAAFAVTPPGGFGPQVVQETVDVGNTGRLDTTSWHRPG</sequence>
<name>A0ABU7P798_9ACTN</name>
<feature type="signal peptide" evidence="1">
    <location>
        <begin position="1"/>
        <end position="27"/>
    </location>
</feature>
<dbReference type="InterPro" id="IPR025326">
    <property type="entry name" value="DUF4232"/>
</dbReference>
<gene>
    <name evidence="3" type="ORF">V2S66_06850</name>
</gene>